<evidence type="ECO:0000259" key="1">
    <source>
        <dbReference type="Pfam" id="PF18962"/>
    </source>
</evidence>
<dbReference type="EMBL" id="LNQE01000570">
    <property type="protein sequence ID" value="KUG25938.1"/>
    <property type="molecule type" value="Genomic_DNA"/>
</dbReference>
<protein>
    <recommendedName>
        <fullName evidence="1">Secretion system C-terminal sorting domain-containing protein</fullName>
    </recommendedName>
</protein>
<dbReference type="Pfam" id="PF18962">
    <property type="entry name" value="Por_Secre_tail"/>
    <property type="match status" value="1"/>
</dbReference>
<dbReference type="PANTHER" id="PTHR47199:SF2">
    <property type="entry name" value="PHOTOSYSTEM II STABILITY_ASSEMBLY FACTOR HCF136, CHLOROPLASTIC"/>
    <property type="match status" value="1"/>
</dbReference>
<dbReference type="SUPFAM" id="SSF110296">
    <property type="entry name" value="Oligoxyloglucan reducing end-specific cellobiohydrolase"/>
    <property type="match status" value="2"/>
</dbReference>
<sequence>MKFILSFLLFFSISISAQTFDESGDIQSIAFFNNEVGIFAGTYIDWGLNDHIGVIFKTTNGGEEWIKKEAIDFGIMFTEIFLFGNGIAYTGIETYAGVGGGAVLKSTDYGETWDSTGLVILDPWERVRSICFLDENNGWAATTYNIYNTSDGGSEWEQKIHQIEHIFIYDIYFVNDSTGFVSGLKFYLDETYLKTNIILKTRDTGSSWEIVFEKEIEYRAIVDMDFNSQGIGIAVGGFGYYLEVPGFILKTEDMGETWEYSEVVVSYPDYRVTFENIVFLNDSTAFTAGNGIVGTTDLGDSWEVYRPYTTFKEIYFFDQNTGWAVGKNNLLKTTDGGVTWNEEILTHFENEIELKHDFKLSQNYPNPFNPATKIKFSLPNAGDENFRPLQTQLIVYDALGREIKTLLNKSMQPGEYEIEFDATGLPSGVYFYRLLAGKFSQSRKMVIIR</sequence>
<dbReference type="Gene3D" id="2.60.40.4070">
    <property type="match status" value="1"/>
</dbReference>
<dbReference type="PANTHER" id="PTHR47199">
    <property type="entry name" value="PHOTOSYSTEM II STABILITY/ASSEMBLY FACTOR HCF136, CHLOROPLASTIC"/>
    <property type="match status" value="1"/>
</dbReference>
<dbReference type="NCBIfam" id="TIGR04183">
    <property type="entry name" value="Por_Secre_tail"/>
    <property type="match status" value="1"/>
</dbReference>
<dbReference type="Gene3D" id="2.130.10.10">
    <property type="entry name" value="YVTN repeat-like/Quinoprotein amine dehydrogenase"/>
    <property type="match status" value="2"/>
</dbReference>
<proteinExistence type="predicted"/>
<dbReference type="InterPro" id="IPR026444">
    <property type="entry name" value="Secre_tail"/>
</dbReference>
<reference evidence="2" key="1">
    <citation type="journal article" date="2015" name="Proc. Natl. Acad. Sci. U.S.A.">
        <title>Networks of energetic and metabolic interactions define dynamics in microbial communities.</title>
        <authorList>
            <person name="Embree M."/>
            <person name="Liu J.K."/>
            <person name="Al-Bassam M.M."/>
            <person name="Zengler K."/>
        </authorList>
    </citation>
    <scope>NUCLEOTIDE SEQUENCE</scope>
</reference>
<evidence type="ECO:0000313" key="2">
    <source>
        <dbReference type="EMBL" id="KUG25938.1"/>
    </source>
</evidence>
<name>A0A0W8FYS1_9ZZZZ</name>
<feature type="domain" description="Secretion system C-terminal sorting" evidence="1">
    <location>
        <begin position="364"/>
        <end position="447"/>
    </location>
</feature>
<dbReference type="InterPro" id="IPR015943">
    <property type="entry name" value="WD40/YVTN_repeat-like_dom_sf"/>
</dbReference>
<accession>A0A0W8FYS1</accession>
<dbReference type="AlphaFoldDB" id="A0A0W8FYS1"/>
<organism evidence="2">
    <name type="scientific">hydrocarbon metagenome</name>
    <dbReference type="NCBI Taxonomy" id="938273"/>
    <lineage>
        <taxon>unclassified sequences</taxon>
        <taxon>metagenomes</taxon>
        <taxon>ecological metagenomes</taxon>
    </lineage>
</organism>
<gene>
    <name evidence="2" type="ORF">ASZ90_004229</name>
</gene>
<comment type="caution">
    <text evidence="2">The sequence shown here is derived from an EMBL/GenBank/DDBJ whole genome shotgun (WGS) entry which is preliminary data.</text>
</comment>